<evidence type="ECO:0000313" key="2">
    <source>
        <dbReference type="EMBL" id="WMV58346.1"/>
    </source>
</evidence>
<evidence type="ECO:0000313" key="3">
    <source>
        <dbReference type="Proteomes" id="UP001234989"/>
    </source>
</evidence>
<dbReference type="Proteomes" id="UP001234989">
    <property type="component" value="Chromosome 12"/>
</dbReference>
<evidence type="ECO:0000256" key="1">
    <source>
        <dbReference type="SAM" id="MobiDB-lite"/>
    </source>
</evidence>
<organism evidence="2 3">
    <name type="scientific">Solanum verrucosum</name>
    <dbReference type="NCBI Taxonomy" id="315347"/>
    <lineage>
        <taxon>Eukaryota</taxon>
        <taxon>Viridiplantae</taxon>
        <taxon>Streptophyta</taxon>
        <taxon>Embryophyta</taxon>
        <taxon>Tracheophyta</taxon>
        <taxon>Spermatophyta</taxon>
        <taxon>Magnoliopsida</taxon>
        <taxon>eudicotyledons</taxon>
        <taxon>Gunneridae</taxon>
        <taxon>Pentapetalae</taxon>
        <taxon>asterids</taxon>
        <taxon>lamiids</taxon>
        <taxon>Solanales</taxon>
        <taxon>Solanaceae</taxon>
        <taxon>Solanoideae</taxon>
        <taxon>Solaneae</taxon>
        <taxon>Solanum</taxon>
    </lineage>
</organism>
<feature type="compositionally biased region" description="Basic and acidic residues" evidence="1">
    <location>
        <begin position="53"/>
        <end position="79"/>
    </location>
</feature>
<gene>
    <name evidence="2" type="ORF">MTR67_051731</name>
</gene>
<dbReference type="EMBL" id="CP133623">
    <property type="protein sequence ID" value="WMV58346.1"/>
    <property type="molecule type" value="Genomic_DNA"/>
</dbReference>
<protein>
    <submittedName>
        <fullName evidence="2">Uncharacterized protein</fullName>
    </submittedName>
</protein>
<keyword evidence="3" id="KW-1185">Reference proteome</keyword>
<name>A0AAF0V830_SOLVR</name>
<proteinExistence type="predicted"/>
<sequence length="257" mass="29835">MLLHITFQDKATQTDLDKENTFEKIFNAMTLLCTKVDSLDKEIQKMKKKMKSQQHDDKYAELSRSEDLKTPELEGDDGKHRKTQTNNLLHAATGSTSSTKEEKRYVNTNMNKIFEKPFVPRNQNPLFVPPQINTYKDSLGQDKKIYNHITRAYIENIHKIQTFLNKNARSKTTQNPHEDYITQTLQGYNKLIALPKTNANLVTTCYNYGLLNTVYTQTGDEIATILELHKAFMHYKRITKGTLFLYKILFSTSRDTL</sequence>
<dbReference type="AlphaFoldDB" id="A0AAF0V830"/>
<accession>A0AAF0V830</accession>
<reference evidence="2" key="1">
    <citation type="submission" date="2023-08" db="EMBL/GenBank/DDBJ databases">
        <title>A de novo genome assembly of Solanum verrucosum Schlechtendal, a Mexican diploid species geographically isolated from the other diploid A-genome species in potato relatives.</title>
        <authorList>
            <person name="Hosaka K."/>
        </authorList>
    </citation>
    <scope>NUCLEOTIDE SEQUENCE</scope>
    <source>
        <tissue evidence="2">Young leaves</tissue>
    </source>
</reference>
<feature type="region of interest" description="Disordered" evidence="1">
    <location>
        <begin position="47"/>
        <end position="84"/>
    </location>
</feature>